<feature type="compositionally biased region" description="Low complexity" evidence="1">
    <location>
        <begin position="82"/>
        <end position="106"/>
    </location>
</feature>
<reference evidence="2 3" key="1">
    <citation type="journal article" date="2019" name="Sci. Rep.">
        <title>Nanopore sequencing improves the draft genome of the human pathogenic amoeba Naegleria fowleri.</title>
        <authorList>
            <person name="Liechti N."/>
            <person name="Schurch N."/>
            <person name="Bruggmann R."/>
            <person name="Wittwer M."/>
        </authorList>
    </citation>
    <scope>NUCLEOTIDE SEQUENCE [LARGE SCALE GENOMIC DNA]</scope>
    <source>
        <strain evidence="2 3">ATCC 30894</strain>
    </source>
</reference>
<organism evidence="2 3">
    <name type="scientific">Naegleria fowleri</name>
    <name type="common">Brain eating amoeba</name>
    <dbReference type="NCBI Taxonomy" id="5763"/>
    <lineage>
        <taxon>Eukaryota</taxon>
        <taxon>Discoba</taxon>
        <taxon>Heterolobosea</taxon>
        <taxon>Tetramitia</taxon>
        <taxon>Eutetramitia</taxon>
        <taxon>Vahlkampfiidae</taxon>
        <taxon>Naegleria</taxon>
    </lineage>
</organism>
<dbReference type="RefSeq" id="XP_044566960.1">
    <property type="nucleotide sequence ID" value="XM_044702084.1"/>
</dbReference>
<feature type="compositionally biased region" description="Polar residues" evidence="1">
    <location>
        <begin position="37"/>
        <end position="49"/>
    </location>
</feature>
<feature type="region of interest" description="Disordered" evidence="1">
    <location>
        <begin position="1"/>
        <end position="112"/>
    </location>
</feature>
<feature type="region of interest" description="Disordered" evidence="1">
    <location>
        <begin position="225"/>
        <end position="287"/>
    </location>
</feature>
<feature type="region of interest" description="Disordered" evidence="1">
    <location>
        <begin position="182"/>
        <end position="203"/>
    </location>
</feature>
<dbReference type="AlphaFoldDB" id="A0A6A5BY86"/>
<feature type="compositionally biased region" description="Polar residues" evidence="1">
    <location>
        <begin position="1"/>
        <end position="10"/>
    </location>
</feature>
<name>A0A6A5BY86_NAEFO</name>
<dbReference type="Proteomes" id="UP000444721">
    <property type="component" value="Unassembled WGS sequence"/>
</dbReference>
<dbReference type="EMBL" id="VFQX01000010">
    <property type="protein sequence ID" value="KAF0982247.1"/>
    <property type="molecule type" value="Genomic_DNA"/>
</dbReference>
<feature type="compositionally biased region" description="Low complexity" evidence="1">
    <location>
        <begin position="235"/>
        <end position="249"/>
    </location>
</feature>
<dbReference type="OrthoDB" id="10554554at2759"/>
<sequence>MKTTTTTHSTPAFLRSNARSNSSLSSKTSLSGSPRSPQNNSNMFLTTPKTNSRHSTRSVSSSSRSMTCSSEMSSPPSPPPTITLTITPSSSSGPQDSSSNSSSSINSKKDKKIEQLTALREMRSKSTNELTSQLDLVKNMVRIKEKKGGRVSVSFNFDDDQPSPTLQKLYKKQDKTFNLTNIYSPPQDEEDNEEDNGEIHHESSEDLVQVLESICIGEEILDAHHDTNSGRHRNTTTTNSTTSCCYYSNPYDEDEDEDSSSDDEEGHSLEWNESSSHQRRKHMTLTPTRTTKRKYAYYC</sequence>
<dbReference type="GeneID" id="68118867"/>
<evidence type="ECO:0000313" key="2">
    <source>
        <dbReference type="EMBL" id="KAF0982247.1"/>
    </source>
</evidence>
<keyword evidence="3" id="KW-1185">Reference proteome</keyword>
<feature type="compositionally biased region" description="Acidic residues" evidence="1">
    <location>
        <begin position="251"/>
        <end position="265"/>
    </location>
</feature>
<evidence type="ECO:0000313" key="3">
    <source>
        <dbReference type="Proteomes" id="UP000444721"/>
    </source>
</evidence>
<gene>
    <name evidence="2" type="ORF">FDP41_011652</name>
</gene>
<dbReference type="VEuPathDB" id="AmoebaDB:NfTy_016930"/>
<proteinExistence type="predicted"/>
<feature type="compositionally biased region" description="Acidic residues" evidence="1">
    <location>
        <begin position="187"/>
        <end position="196"/>
    </location>
</feature>
<evidence type="ECO:0000256" key="1">
    <source>
        <dbReference type="SAM" id="MobiDB-lite"/>
    </source>
</evidence>
<dbReference type="VEuPathDB" id="AmoebaDB:FDP41_011652"/>
<feature type="compositionally biased region" description="Low complexity" evidence="1">
    <location>
        <begin position="57"/>
        <end position="74"/>
    </location>
</feature>
<protein>
    <submittedName>
        <fullName evidence="2">Uncharacterized protein</fullName>
    </submittedName>
</protein>
<dbReference type="VEuPathDB" id="AmoebaDB:NF0092290"/>
<feature type="compositionally biased region" description="Low complexity" evidence="1">
    <location>
        <begin position="14"/>
        <end position="36"/>
    </location>
</feature>
<accession>A0A6A5BY86</accession>
<comment type="caution">
    <text evidence="2">The sequence shown here is derived from an EMBL/GenBank/DDBJ whole genome shotgun (WGS) entry which is preliminary data.</text>
</comment>